<sequence>MTDKARDPRALNSVKGAAPATAQIQMRVIPEVKNRYVAQAQREGMKLSEWIQHHLNDVCQSADEHAQLSENIAVKNTFFRVYNHRDKTWRTQERSTGRFGIMDPLYTTEESQAGFFWADEIKHLEKLGAQMAIQIYEEAIPYTPTREEIRFRNEWNS</sequence>
<proteinExistence type="predicted"/>
<dbReference type="RefSeq" id="WP_122889987.1">
    <property type="nucleotide sequence ID" value="NZ_CP045723.1"/>
</dbReference>
<organism evidence="1 2">
    <name type="scientific">Pantoea eucalypti</name>
    <dbReference type="NCBI Taxonomy" id="470933"/>
    <lineage>
        <taxon>Bacteria</taxon>
        <taxon>Pseudomonadati</taxon>
        <taxon>Pseudomonadota</taxon>
        <taxon>Gammaproteobacteria</taxon>
        <taxon>Enterobacterales</taxon>
        <taxon>Erwiniaceae</taxon>
        <taxon>Pantoea</taxon>
    </lineage>
</organism>
<gene>
    <name evidence="1" type="ORF">FJW02_20685</name>
</gene>
<dbReference type="GeneID" id="90523623"/>
<evidence type="ECO:0000313" key="1">
    <source>
        <dbReference type="EMBL" id="TPV30114.1"/>
    </source>
</evidence>
<accession>A0ABY2ZBI9</accession>
<reference evidence="1 2" key="1">
    <citation type="submission" date="2019-06" db="EMBL/GenBank/DDBJ databases">
        <title>Taxogenomics and systematics of the genus Pantoea.</title>
        <authorList>
            <person name="Tambong J.T."/>
        </authorList>
    </citation>
    <scope>NUCLEOTIDE SEQUENCE [LARGE SCALE GENOMIC DNA]</scope>
    <source>
        <strain evidence="1 2">LMG 24197</strain>
    </source>
</reference>
<keyword evidence="2" id="KW-1185">Reference proteome</keyword>
<evidence type="ECO:0000313" key="2">
    <source>
        <dbReference type="Proteomes" id="UP000315469"/>
    </source>
</evidence>
<dbReference type="Proteomes" id="UP000315469">
    <property type="component" value="Unassembled WGS sequence"/>
</dbReference>
<comment type="caution">
    <text evidence="1">The sequence shown here is derived from an EMBL/GenBank/DDBJ whole genome shotgun (WGS) entry which is preliminary data.</text>
</comment>
<protein>
    <submittedName>
        <fullName evidence="1">Uncharacterized protein</fullName>
    </submittedName>
</protein>
<name>A0ABY2ZBI9_9GAMM</name>
<dbReference type="EMBL" id="VHJB01000090">
    <property type="protein sequence ID" value="TPV30114.1"/>
    <property type="molecule type" value="Genomic_DNA"/>
</dbReference>